<keyword evidence="13" id="KW-0234">DNA repair</keyword>
<reference evidence="17 18" key="1">
    <citation type="submission" date="2018-06" db="EMBL/GenBank/DDBJ databases">
        <authorList>
            <consortium name="Pathogen Informatics"/>
            <person name="Doyle S."/>
        </authorList>
    </citation>
    <scope>NUCLEOTIDE SEQUENCE [LARGE SCALE GENOMIC DNA]</scope>
    <source>
        <strain evidence="17 18">NCTC13834</strain>
    </source>
</reference>
<dbReference type="Pfam" id="PF17755">
    <property type="entry name" value="UvrA_DNA-bind"/>
    <property type="match status" value="1"/>
</dbReference>
<keyword evidence="10" id="KW-0067">ATP-binding</keyword>
<evidence type="ECO:0000256" key="10">
    <source>
        <dbReference type="ARBA" id="ARBA00022840"/>
    </source>
</evidence>
<comment type="similarity">
    <text evidence="14">Belongs to the ABC transporter superfamily. UvrA family.</text>
</comment>
<dbReference type="AlphaFoldDB" id="A0A380GJ38"/>
<dbReference type="Gene3D" id="1.10.8.280">
    <property type="entry name" value="ABC transporter ATPase domain-like"/>
    <property type="match status" value="1"/>
</dbReference>
<dbReference type="EMBL" id="UHDS01000001">
    <property type="protein sequence ID" value="SUM53784.1"/>
    <property type="molecule type" value="Genomic_DNA"/>
</dbReference>
<dbReference type="Gene3D" id="1.20.1580.10">
    <property type="entry name" value="ABC transporter ATPase like domain"/>
    <property type="match status" value="2"/>
</dbReference>
<dbReference type="GO" id="GO:0008270">
    <property type="term" value="F:zinc ion binding"/>
    <property type="evidence" value="ECO:0007669"/>
    <property type="project" value="UniProtKB-KW"/>
</dbReference>
<keyword evidence="4" id="KW-0677">Repeat</keyword>
<dbReference type="PANTHER" id="PTHR43152:SF3">
    <property type="entry name" value="UVRABC SYSTEM PROTEIN A"/>
    <property type="match status" value="1"/>
</dbReference>
<evidence type="ECO:0000256" key="12">
    <source>
        <dbReference type="ARBA" id="ARBA00023125"/>
    </source>
</evidence>
<dbReference type="GO" id="GO:0016887">
    <property type="term" value="F:ATP hydrolysis activity"/>
    <property type="evidence" value="ECO:0007669"/>
    <property type="project" value="InterPro"/>
</dbReference>
<dbReference type="PANTHER" id="PTHR43152">
    <property type="entry name" value="UVRABC SYSTEM PROTEIN A"/>
    <property type="match status" value="1"/>
</dbReference>
<evidence type="ECO:0000256" key="14">
    <source>
        <dbReference type="ARBA" id="ARBA00038000"/>
    </source>
</evidence>
<proteinExistence type="inferred from homology"/>
<evidence type="ECO:0000256" key="4">
    <source>
        <dbReference type="ARBA" id="ARBA00022737"/>
    </source>
</evidence>
<evidence type="ECO:0000256" key="1">
    <source>
        <dbReference type="ARBA" id="ARBA00004496"/>
    </source>
</evidence>
<protein>
    <recommendedName>
        <fullName evidence="15">UvrABC system protein A</fullName>
    </recommendedName>
    <alternativeName>
        <fullName evidence="16">Excinuclease ABC subunit A</fullName>
    </alternativeName>
</protein>
<dbReference type="GO" id="GO:0005737">
    <property type="term" value="C:cytoplasm"/>
    <property type="evidence" value="ECO:0007669"/>
    <property type="project" value="UniProtKB-SubCell"/>
</dbReference>
<dbReference type="Proteomes" id="UP000254412">
    <property type="component" value="Unassembled WGS sequence"/>
</dbReference>
<keyword evidence="9" id="KW-0862">Zinc</keyword>
<comment type="subcellular location">
    <subcellularLocation>
        <location evidence="1">Cytoplasm</location>
    </subcellularLocation>
</comment>
<evidence type="ECO:0000256" key="6">
    <source>
        <dbReference type="ARBA" id="ARBA00022763"/>
    </source>
</evidence>
<keyword evidence="11" id="KW-0267">Excision nuclease</keyword>
<dbReference type="GO" id="GO:0003677">
    <property type="term" value="F:DNA binding"/>
    <property type="evidence" value="ECO:0007669"/>
    <property type="project" value="UniProtKB-KW"/>
</dbReference>
<dbReference type="Pfam" id="PF00005">
    <property type="entry name" value="ABC_tran"/>
    <property type="match status" value="1"/>
</dbReference>
<evidence type="ECO:0000256" key="8">
    <source>
        <dbReference type="ARBA" id="ARBA00022771"/>
    </source>
</evidence>
<evidence type="ECO:0000256" key="9">
    <source>
        <dbReference type="ARBA" id="ARBA00022833"/>
    </source>
</evidence>
<accession>A0A380GJ38</accession>
<sequence>MEIKIKDAYEKNLKHVDLNIPRNKLSVITGLSGSGKTTLLKDVIYTEAQRQYLETMNYQGIPKPKVEEIKNLSPAILIDQEDKNDNPRSTLGTQTDIYTDLRMLFEKLHQRTCPNCRAEICSSDSIEETEKVNDKFKVYMYCPQCDYRMEKLTRAHFSFNTKVGACPTCKGIGKQLVIKSNLYQKDKTILKGGVVIWPSNYAEYQLKSFNALLDYLDISIPQNIVLREFTDEQFDILKHGIHSEQIPTDLKNHLPSKVAEGRFEGVETKVWEKIAEEKTVPQKFKNFVQEDVCLDCKGEKLNHLSRSVKVQGFRLPEIDEWDLKQILNWIPKIKKSDNKITSLVSNYILDIETKITRLNQLGLSYLSLNREYGTLSGGEAQRIKLAAVLDSKMTELIIILDEPSIGLHPSDIEGLLLMINAIKKRNNTVLIIEHDEMLVKQADYIIEIGPESGAFGGEIISSGTYNELLNDSKSLLFQSKLPNFKQTSYFRDITDDAVKIKDANKNNLKKVTLTLPANCLTVITGVSGSGKSSLLFDEIAASQLKDNQVVQWKNNFKDIIVINQKRPTRNKRSVIATYLDIFKEIRVLFGKKAKELKLPFSATDFSFNSGHGRCSECLGLGVIESNNLFFENTTLTCQSCLGKRYKEEVLNVKINNQSISDILNLSINGAIQFFKNHNLDSTPLTLLKKTNLNYISLGQATDTLSGGEMQRLSLASVISKQKSNKYVFILDEPTIGMHKIDIYHFMVLIQQLVEDGNTFFFIEHNTDVIKQADYVIELGPNGGNKGGEIIFSGNISEFFQSNTITSNYFI</sequence>
<evidence type="ECO:0000256" key="2">
    <source>
        <dbReference type="ARBA" id="ARBA00022490"/>
    </source>
</evidence>
<evidence type="ECO:0000256" key="7">
    <source>
        <dbReference type="ARBA" id="ARBA00022769"/>
    </source>
</evidence>
<dbReference type="InterPro" id="IPR017871">
    <property type="entry name" value="ABC_transporter-like_CS"/>
</dbReference>
<name>A0A380GJ38_9STAP</name>
<dbReference type="Gene3D" id="3.40.50.300">
    <property type="entry name" value="P-loop containing nucleotide triphosphate hydrolases"/>
    <property type="match status" value="2"/>
</dbReference>
<evidence type="ECO:0000256" key="13">
    <source>
        <dbReference type="ARBA" id="ARBA00023204"/>
    </source>
</evidence>
<dbReference type="GO" id="GO:0006281">
    <property type="term" value="P:DNA repair"/>
    <property type="evidence" value="ECO:0007669"/>
    <property type="project" value="UniProtKB-KW"/>
</dbReference>
<dbReference type="RefSeq" id="WP_103373405.1">
    <property type="nucleotide sequence ID" value="NZ_BMCF01000007.1"/>
</dbReference>
<evidence type="ECO:0000256" key="11">
    <source>
        <dbReference type="ARBA" id="ARBA00022881"/>
    </source>
</evidence>
<dbReference type="GO" id="GO:0004518">
    <property type="term" value="F:nuclease activity"/>
    <property type="evidence" value="ECO:0007669"/>
    <property type="project" value="UniProtKB-KW"/>
</dbReference>
<keyword evidence="2" id="KW-0963">Cytoplasm</keyword>
<keyword evidence="12" id="KW-0238">DNA-binding</keyword>
<dbReference type="InterPro" id="IPR041552">
    <property type="entry name" value="UvrA_DNA-bd"/>
</dbReference>
<keyword evidence="5" id="KW-0547">Nucleotide-binding</keyword>
<keyword evidence="8" id="KW-0863">Zinc-finger</keyword>
<gene>
    <name evidence="17" type="primary">uvrA_1</name>
    <name evidence="17" type="ORF">NCTC13834_00067</name>
</gene>
<dbReference type="PROSITE" id="PS50893">
    <property type="entry name" value="ABC_TRANSPORTER_2"/>
    <property type="match status" value="1"/>
</dbReference>
<evidence type="ECO:0000313" key="17">
    <source>
        <dbReference type="EMBL" id="SUM53784.1"/>
    </source>
</evidence>
<evidence type="ECO:0000256" key="15">
    <source>
        <dbReference type="ARBA" id="ARBA00039316"/>
    </source>
</evidence>
<dbReference type="SUPFAM" id="SSF52540">
    <property type="entry name" value="P-loop containing nucleoside triphosphate hydrolases"/>
    <property type="match status" value="2"/>
</dbReference>
<evidence type="ECO:0000256" key="5">
    <source>
        <dbReference type="ARBA" id="ARBA00022741"/>
    </source>
</evidence>
<dbReference type="GO" id="GO:0005524">
    <property type="term" value="F:ATP binding"/>
    <property type="evidence" value="ECO:0007669"/>
    <property type="project" value="UniProtKB-KW"/>
</dbReference>
<evidence type="ECO:0000256" key="16">
    <source>
        <dbReference type="ARBA" id="ARBA00042156"/>
    </source>
</evidence>
<dbReference type="InterPro" id="IPR003439">
    <property type="entry name" value="ABC_transporter-like_ATP-bd"/>
</dbReference>
<dbReference type="PROSITE" id="PS00211">
    <property type="entry name" value="ABC_TRANSPORTER_1"/>
    <property type="match status" value="2"/>
</dbReference>
<keyword evidence="6" id="KW-0227">DNA damage</keyword>
<dbReference type="InterPro" id="IPR027417">
    <property type="entry name" value="P-loop_NTPase"/>
</dbReference>
<keyword evidence="3" id="KW-0479">Metal-binding</keyword>
<organism evidence="17 18">
    <name type="scientific">Staphylococcus nepalensis</name>
    <dbReference type="NCBI Taxonomy" id="214473"/>
    <lineage>
        <taxon>Bacteria</taxon>
        <taxon>Bacillati</taxon>
        <taxon>Bacillota</taxon>
        <taxon>Bacilli</taxon>
        <taxon>Bacillales</taxon>
        <taxon>Staphylococcaceae</taxon>
        <taxon>Staphylococcus</taxon>
    </lineage>
</organism>
<evidence type="ECO:0000256" key="3">
    <source>
        <dbReference type="ARBA" id="ARBA00022723"/>
    </source>
</evidence>
<keyword evidence="7" id="KW-0228">DNA excision</keyword>
<evidence type="ECO:0000313" key="18">
    <source>
        <dbReference type="Proteomes" id="UP000254412"/>
    </source>
</evidence>